<feature type="domain" description="Mannitol dehydrogenase C-terminal" evidence="9">
    <location>
        <begin position="324"/>
        <end position="444"/>
    </location>
</feature>
<dbReference type="Pfam" id="PF08125">
    <property type="entry name" value="Mannitol_dh_C"/>
    <property type="match status" value="1"/>
</dbReference>
<sequence length="516" mass="53273">MNGENPRVVPQPPGGGHRPSSHLSLNGLGRLAEVCRPAVDPRDLRARLVHVGLGAFHRAHQAVYTEAASAATGSDAGIVAVAPRDASVVARARAQDHLFSVTTRSPEGASPKVVGSLVGALHLADDAAELNRLIASPEVTTVTLTVTEKGYHRVPGGGPLDLADPRIASDLEAAGQAVSAAGARGTRPGRAAGVVRTVPGALAVALAGRFRSSGAPIDVVSCDNLDGNGPALATVVRDFVTAANWPDSARIVEWLGRDVGFPSTVVDRIVPATTPDDLDQAQAALGTRDDLAVSGEPYSQWVLEDAFRAVRPAWEHGGAQFVADVVPFQLTKLRLLNGSHSGLAYLGLAAGCRTIGDVLATGWGETFVRGFGAEVAASLPPGGPDPAQYVEALVARFANTAVRHELRQIGADGSLKLPQRWVQVLRDSSSRPGDHQILALAAWASATRPDASSGGLLFGTPDPAADALMNCWTGSPGGVVARLLRVLGAPDLADDEALTSATEALLPDLARGVIPS</sequence>
<evidence type="ECO:0000313" key="11">
    <source>
        <dbReference type="Proteomes" id="UP001501074"/>
    </source>
</evidence>
<proteinExistence type="inferred from homology"/>
<comment type="similarity">
    <text evidence="1">Belongs to the mannitol dehydrogenase family.</text>
</comment>
<feature type="region of interest" description="Disordered" evidence="7">
    <location>
        <begin position="1"/>
        <end position="23"/>
    </location>
</feature>
<dbReference type="PROSITE" id="PS00974">
    <property type="entry name" value="MANNITOL_DHGENASE"/>
    <property type="match status" value="1"/>
</dbReference>
<feature type="domain" description="Mannitol dehydrogenase N-terminal" evidence="8">
    <location>
        <begin position="47"/>
        <end position="315"/>
    </location>
</feature>
<evidence type="ECO:0000259" key="9">
    <source>
        <dbReference type="Pfam" id="PF08125"/>
    </source>
</evidence>
<evidence type="ECO:0000256" key="6">
    <source>
        <dbReference type="ARBA" id="ARBA00048615"/>
    </source>
</evidence>
<accession>A0ABP7AV32</accession>
<dbReference type="InterPro" id="IPR013328">
    <property type="entry name" value="6PGD_dom2"/>
</dbReference>
<dbReference type="InterPro" id="IPR036291">
    <property type="entry name" value="NAD(P)-bd_dom_sf"/>
</dbReference>
<evidence type="ECO:0000256" key="4">
    <source>
        <dbReference type="ARBA" id="ARBA00023002"/>
    </source>
</evidence>
<evidence type="ECO:0000256" key="5">
    <source>
        <dbReference type="ARBA" id="ARBA00023027"/>
    </source>
</evidence>
<dbReference type="InterPro" id="IPR008927">
    <property type="entry name" value="6-PGluconate_DH-like_C_sf"/>
</dbReference>
<evidence type="ECO:0000256" key="2">
    <source>
        <dbReference type="ARBA" id="ARBA00012939"/>
    </source>
</evidence>
<comment type="caution">
    <text evidence="10">The sequence shown here is derived from an EMBL/GenBank/DDBJ whole genome shotgun (WGS) entry which is preliminary data.</text>
</comment>
<dbReference type="InterPro" id="IPR023027">
    <property type="entry name" value="Mannitol_DH_CS"/>
</dbReference>
<dbReference type="SUPFAM" id="SSF51735">
    <property type="entry name" value="NAD(P)-binding Rossmann-fold domains"/>
    <property type="match status" value="1"/>
</dbReference>
<keyword evidence="4" id="KW-0560">Oxidoreductase</keyword>
<name>A0ABP7AV32_9ACTN</name>
<comment type="catalytic activity">
    <reaction evidence="6">
        <text>D-mannitol 1-phosphate + NAD(+) = beta-D-fructose 6-phosphate + NADH + H(+)</text>
        <dbReference type="Rhea" id="RHEA:19661"/>
        <dbReference type="ChEBI" id="CHEBI:15378"/>
        <dbReference type="ChEBI" id="CHEBI:57540"/>
        <dbReference type="ChEBI" id="CHEBI:57634"/>
        <dbReference type="ChEBI" id="CHEBI:57945"/>
        <dbReference type="ChEBI" id="CHEBI:61381"/>
        <dbReference type="EC" id="1.1.1.17"/>
    </reaction>
</comment>
<protein>
    <recommendedName>
        <fullName evidence="3">Mannitol-1-phosphate 5-dehydrogenase</fullName>
        <ecNumber evidence="2">1.1.1.17</ecNumber>
    </recommendedName>
</protein>
<dbReference type="Pfam" id="PF01232">
    <property type="entry name" value="Mannitol_dh"/>
    <property type="match status" value="1"/>
</dbReference>
<dbReference type="PANTHER" id="PTHR43362">
    <property type="entry name" value="MANNITOL DEHYDROGENASE DSF1-RELATED"/>
    <property type="match status" value="1"/>
</dbReference>
<dbReference type="EC" id="1.1.1.17" evidence="2"/>
<evidence type="ECO:0000256" key="7">
    <source>
        <dbReference type="SAM" id="MobiDB-lite"/>
    </source>
</evidence>
<gene>
    <name evidence="10" type="ORF">GCM10022223_70110</name>
</gene>
<evidence type="ECO:0000259" key="8">
    <source>
        <dbReference type="Pfam" id="PF01232"/>
    </source>
</evidence>
<dbReference type="PANTHER" id="PTHR43362:SF1">
    <property type="entry name" value="MANNITOL DEHYDROGENASE 2-RELATED"/>
    <property type="match status" value="1"/>
</dbReference>
<reference evidence="11" key="1">
    <citation type="journal article" date="2019" name="Int. J. Syst. Evol. Microbiol.">
        <title>The Global Catalogue of Microorganisms (GCM) 10K type strain sequencing project: providing services to taxonomists for standard genome sequencing and annotation.</title>
        <authorList>
            <consortium name="The Broad Institute Genomics Platform"/>
            <consortium name="The Broad Institute Genome Sequencing Center for Infectious Disease"/>
            <person name="Wu L."/>
            <person name="Ma J."/>
        </authorList>
    </citation>
    <scope>NUCLEOTIDE SEQUENCE [LARGE SCALE GENOMIC DNA]</scope>
    <source>
        <strain evidence="11">JCM 16902</strain>
    </source>
</reference>
<dbReference type="EMBL" id="BAAAZO010000014">
    <property type="protein sequence ID" value="GAA3640866.1"/>
    <property type="molecule type" value="Genomic_DNA"/>
</dbReference>
<evidence type="ECO:0000256" key="3">
    <source>
        <dbReference type="ARBA" id="ARBA00016219"/>
    </source>
</evidence>
<dbReference type="Gene3D" id="3.40.50.720">
    <property type="entry name" value="NAD(P)-binding Rossmann-like Domain"/>
    <property type="match status" value="1"/>
</dbReference>
<dbReference type="SUPFAM" id="SSF48179">
    <property type="entry name" value="6-phosphogluconate dehydrogenase C-terminal domain-like"/>
    <property type="match status" value="1"/>
</dbReference>
<dbReference type="InterPro" id="IPR050988">
    <property type="entry name" value="Mannitol_DH/Oxidoreductase"/>
</dbReference>
<evidence type="ECO:0000313" key="10">
    <source>
        <dbReference type="EMBL" id="GAA3640866.1"/>
    </source>
</evidence>
<organism evidence="10 11">
    <name type="scientific">Kineosporia mesophila</name>
    <dbReference type="NCBI Taxonomy" id="566012"/>
    <lineage>
        <taxon>Bacteria</taxon>
        <taxon>Bacillati</taxon>
        <taxon>Actinomycetota</taxon>
        <taxon>Actinomycetes</taxon>
        <taxon>Kineosporiales</taxon>
        <taxon>Kineosporiaceae</taxon>
        <taxon>Kineosporia</taxon>
    </lineage>
</organism>
<keyword evidence="11" id="KW-1185">Reference proteome</keyword>
<dbReference type="InterPro" id="IPR013131">
    <property type="entry name" value="Mannitol_DH_N"/>
</dbReference>
<dbReference type="Proteomes" id="UP001501074">
    <property type="component" value="Unassembled WGS sequence"/>
</dbReference>
<evidence type="ECO:0000256" key="1">
    <source>
        <dbReference type="ARBA" id="ARBA00006541"/>
    </source>
</evidence>
<dbReference type="Gene3D" id="1.10.1040.10">
    <property type="entry name" value="N-(1-d-carboxylethyl)-l-norvaline Dehydrogenase, domain 2"/>
    <property type="match status" value="1"/>
</dbReference>
<dbReference type="InterPro" id="IPR013118">
    <property type="entry name" value="Mannitol_DH_C"/>
</dbReference>
<keyword evidence="5" id="KW-0520">NAD</keyword>